<feature type="region of interest" description="Disordered" evidence="1">
    <location>
        <begin position="220"/>
        <end position="263"/>
    </location>
</feature>
<proteinExistence type="predicted"/>
<comment type="caution">
    <text evidence="2">The sequence shown here is derived from an EMBL/GenBank/DDBJ whole genome shotgun (WGS) entry which is preliminary data.</text>
</comment>
<dbReference type="OrthoDB" id="16851at2759"/>
<dbReference type="EMBL" id="MNAD01000790">
    <property type="protein sequence ID" value="OJT10321.1"/>
    <property type="molecule type" value="Genomic_DNA"/>
</dbReference>
<gene>
    <name evidence="2" type="ORF">TRAPUB_13189</name>
</gene>
<protein>
    <submittedName>
        <fullName evidence="2">Uncharacterized protein</fullName>
    </submittedName>
</protein>
<reference evidence="2 3" key="1">
    <citation type="submission" date="2016-10" db="EMBL/GenBank/DDBJ databases">
        <title>Genome sequence of the basidiomycete white-rot fungus Trametes pubescens.</title>
        <authorList>
            <person name="Makela M.R."/>
            <person name="Granchi Z."/>
            <person name="Peng M."/>
            <person name="De Vries R.P."/>
            <person name="Grigoriev I."/>
            <person name="Riley R."/>
            <person name="Hilden K."/>
        </authorList>
    </citation>
    <scope>NUCLEOTIDE SEQUENCE [LARGE SCALE GENOMIC DNA]</scope>
    <source>
        <strain evidence="2 3">FBCC735</strain>
    </source>
</reference>
<evidence type="ECO:0000313" key="2">
    <source>
        <dbReference type="EMBL" id="OJT10321.1"/>
    </source>
</evidence>
<dbReference type="OMA" id="EDPFTHA"/>
<dbReference type="AlphaFoldDB" id="A0A1M2VRU6"/>
<organism evidence="2 3">
    <name type="scientific">Trametes pubescens</name>
    <name type="common">White-rot fungus</name>
    <dbReference type="NCBI Taxonomy" id="154538"/>
    <lineage>
        <taxon>Eukaryota</taxon>
        <taxon>Fungi</taxon>
        <taxon>Dikarya</taxon>
        <taxon>Basidiomycota</taxon>
        <taxon>Agaricomycotina</taxon>
        <taxon>Agaricomycetes</taxon>
        <taxon>Polyporales</taxon>
        <taxon>Polyporaceae</taxon>
        <taxon>Trametes</taxon>
    </lineage>
</organism>
<sequence>MPLPPPAITGPTVAPPQLPVSVASQTMDLAELLDFSTLGSQQDISARFELLASELLHNYRLEVTRGEKTEYLEVLELEFYLYKTSVHEDPFTHASAEQSQAGRWYFHRPPRRSNDPAAQAAAPMGYRGGTRKGMDITIGAPPPAVTSKYFSPAHIGEASGTEDTVLRGGILLRSIRRVSDSKVISGPSLLVDELLRLSGASEIAELVALNWDGNISALPPPPLLTPSRPSTMWLRRTPSPQSLPSASTTSASKPTPTPRIFRSPRIGLDISHPSIAPSSALTHPRVTYVARPYRFFTHPHLLTANGRGQTFLGVYDALAARGHCVNDAELLGELVRLTGLKGPTATKYLAALRAGLGGGRLEEWIGPKGKTVLSSVTAWLTMAGTLRRLQAATETSAVRATGSGSAA</sequence>
<name>A0A1M2VRU6_TRAPU</name>
<feature type="compositionally biased region" description="Low complexity" evidence="1">
    <location>
        <begin position="225"/>
        <end position="254"/>
    </location>
</feature>
<evidence type="ECO:0000313" key="3">
    <source>
        <dbReference type="Proteomes" id="UP000184267"/>
    </source>
</evidence>
<keyword evidence="3" id="KW-1185">Reference proteome</keyword>
<dbReference type="STRING" id="154538.A0A1M2VRU6"/>
<evidence type="ECO:0000256" key="1">
    <source>
        <dbReference type="SAM" id="MobiDB-lite"/>
    </source>
</evidence>
<accession>A0A1M2VRU6</accession>
<dbReference type="Proteomes" id="UP000184267">
    <property type="component" value="Unassembled WGS sequence"/>
</dbReference>